<gene>
    <name evidence="6" type="primary">Contig17247.g18366</name>
    <name evidence="6" type="ORF">STYLEM_2398</name>
</gene>
<comment type="similarity">
    <text evidence="1 4">Belongs to the SNAP family.</text>
</comment>
<keyword evidence="4" id="KW-0931">ER-Golgi transport</keyword>
<feature type="compositionally biased region" description="Basic and acidic residues" evidence="5">
    <location>
        <begin position="316"/>
        <end position="334"/>
    </location>
</feature>
<comment type="function">
    <text evidence="4">Required for vesicular transport between the endoplasmic reticulum and the Golgi apparatus.</text>
</comment>
<evidence type="ECO:0000256" key="4">
    <source>
        <dbReference type="RuleBase" id="RU367013"/>
    </source>
</evidence>
<evidence type="ECO:0000256" key="1">
    <source>
        <dbReference type="ARBA" id="ARBA00010050"/>
    </source>
</evidence>
<dbReference type="GO" id="GO:0006886">
    <property type="term" value="P:intracellular protein transport"/>
    <property type="evidence" value="ECO:0007669"/>
    <property type="project" value="UniProtKB-UniRule"/>
</dbReference>
<dbReference type="SUPFAM" id="SSF48452">
    <property type="entry name" value="TPR-like"/>
    <property type="match status" value="1"/>
</dbReference>
<keyword evidence="4" id="KW-0472">Membrane</keyword>
<dbReference type="GO" id="GO:0031201">
    <property type="term" value="C:SNARE complex"/>
    <property type="evidence" value="ECO:0007669"/>
    <property type="project" value="TreeGrafter"/>
</dbReference>
<reference evidence="6 7" key="1">
    <citation type="submission" date="2014-06" db="EMBL/GenBank/DDBJ databases">
        <authorList>
            <person name="Swart Estienne"/>
        </authorList>
    </citation>
    <scope>NUCLEOTIDE SEQUENCE [LARGE SCALE GENOMIC DNA]</scope>
    <source>
        <strain evidence="6 7">130c</strain>
    </source>
</reference>
<dbReference type="FunCoup" id="A0A077ZY15">
    <property type="interactions" value="402"/>
</dbReference>
<evidence type="ECO:0000256" key="5">
    <source>
        <dbReference type="SAM" id="MobiDB-lite"/>
    </source>
</evidence>
<keyword evidence="3 4" id="KW-0653">Protein transport</keyword>
<evidence type="ECO:0000256" key="2">
    <source>
        <dbReference type="ARBA" id="ARBA00022448"/>
    </source>
</evidence>
<dbReference type="GO" id="GO:0035494">
    <property type="term" value="P:SNARE complex disassembly"/>
    <property type="evidence" value="ECO:0007669"/>
    <property type="project" value="TreeGrafter"/>
</dbReference>
<sequence>MDKTNFSSKGDNLLAQAEKKLKGGFWKNLTTSKSDRMDEAKDLYQQAANCYKLAQKWEEAVACYIRCVECEQEEGDTAQYYLEAAHCMKKINTNKFLEYSEKAIHAYCMGSRISSAASLAKECAEKLDEDHDYEEAIKYYEKVAELYLTDEQPTNANQALVKVGDLIVLTRDYSQLVKAIKNYEKVAQKYLNTPLIKTNAKDLFFKAALCYFANDDLVGAKRAIQNYRIDDPNFDGSREEELLCDIITAVESQDQPLFTKKVSQFTKMTPFDKVKNQLMVKIKEIYLPEANSIGGVINSLNKLDFTGGESNQAKSKKQDKEEVEFKPKSGLDFT</sequence>
<dbReference type="GO" id="GO:0005483">
    <property type="term" value="F:soluble NSF attachment protein activity"/>
    <property type="evidence" value="ECO:0007669"/>
    <property type="project" value="TreeGrafter"/>
</dbReference>
<keyword evidence="2 4" id="KW-0813">Transport</keyword>
<dbReference type="InterPro" id="IPR000744">
    <property type="entry name" value="NSF_attach"/>
</dbReference>
<comment type="subcellular location">
    <subcellularLocation>
        <location evidence="4">Membrane</location>
        <topology evidence="4">Peripheral membrane protein</topology>
    </subcellularLocation>
</comment>
<dbReference type="PANTHER" id="PTHR13768">
    <property type="entry name" value="SOLUBLE NSF ATTACHMENT PROTEIN SNAP"/>
    <property type="match status" value="1"/>
</dbReference>
<evidence type="ECO:0000313" key="7">
    <source>
        <dbReference type="Proteomes" id="UP000039865"/>
    </source>
</evidence>
<dbReference type="Gene3D" id="1.25.40.10">
    <property type="entry name" value="Tetratricopeptide repeat domain"/>
    <property type="match status" value="1"/>
</dbReference>
<dbReference type="GO" id="GO:0019905">
    <property type="term" value="F:syntaxin binding"/>
    <property type="evidence" value="ECO:0007669"/>
    <property type="project" value="TreeGrafter"/>
</dbReference>
<dbReference type="InParanoid" id="A0A077ZY15"/>
<dbReference type="InterPro" id="IPR011990">
    <property type="entry name" value="TPR-like_helical_dom_sf"/>
</dbReference>
<evidence type="ECO:0000256" key="3">
    <source>
        <dbReference type="ARBA" id="ARBA00022927"/>
    </source>
</evidence>
<dbReference type="AlphaFoldDB" id="A0A077ZY15"/>
<dbReference type="PRINTS" id="PR00448">
    <property type="entry name" value="NSFATTACHMNT"/>
</dbReference>
<evidence type="ECO:0000313" key="6">
    <source>
        <dbReference type="EMBL" id="CDW73421.1"/>
    </source>
</evidence>
<dbReference type="EMBL" id="CCKQ01002329">
    <property type="protein sequence ID" value="CDW73421.1"/>
    <property type="molecule type" value="Genomic_DNA"/>
</dbReference>
<dbReference type="Pfam" id="PF14938">
    <property type="entry name" value="SNAP"/>
    <property type="match status" value="1"/>
</dbReference>
<dbReference type="PANTHER" id="PTHR13768:SF8">
    <property type="entry name" value="ALPHA-SOLUBLE NSF ATTACHMENT PROTEIN"/>
    <property type="match status" value="1"/>
</dbReference>
<keyword evidence="7" id="KW-1185">Reference proteome</keyword>
<proteinExistence type="inferred from homology"/>
<dbReference type="GO" id="GO:0005774">
    <property type="term" value="C:vacuolar membrane"/>
    <property type="evidence" value="ECO:0007669"/>
    <property type="project" value="TreeGrafter"/>
</dbReference>
<dbReference type="Proteomes" id="UP000039865">
    <property type="component" value="Unassembled WGS sequence"/>
</dbReference>
<dbReference type="OMA" id="WSVKEYL"/>
<dbReference type="CDD" id="cd15832">
    <property type="entry name" value="SNAP"/>
    <property type="match status" value="1"/>
</dbReference>
<organism evidence="6 7">
    <name type="scientific">Stylonychia lemnae</name>
    <name type="common">Ciliate</name>
    <dbReference type="NCBI Taxonomy" id="5949"/>
    <lineage>
        <taxon>Eukaryota</taxon>
        <taxon>Sar</taxon>
        <taxon>Alveolata</taxon>
        <taxon>Ciliophora</taxon>
        <taxon>Intramacronucleata</taxon>
        <taxon>Spirotrichea</taxon>
        <taxon>Stichotrichia</taxon>
        <taxon>Sporadotrichida</taxon>
        <taxon>Oxytrichidae</taxon>
        <taxon>Stylonychinae</taxon>
        <taxon>Stylonychia</taxon>
    </lineage>
</organism>
<dbReference type="OrthoDB" id="9984275at2759"/>
<protein>
    <submittedName>
        <fullName evidence="6">Alpha-soluble nsf attachment protein</fullName>
    </submittedName>
</protein>
<feature type="region of interest" description="Disordered" evidence="5">
    <location>
        <begin position="308"/>
        <end position="334"/>
    </location>
</feature>
<name>A0A077ZY15_STYLE</name>
<accession>A0A077ZY15</accession>